<dbReference type="OrthoDB" id="671439at2759"/>
<dbReference type="PANTHER" id="PTHR14209">
    <property type="entry name" value="ISOAMYL ACETATE-HYDROLYZING ESTERASE 1"/>
    <property type="match status" value="1"/>
</dbReference>
<reference evidence="2 3" key="1">
    <citation type="journal article" date="2019" name="Sci. Rep.">
        <title>A high-quality genome of Eragrostis curvula grass provides insights into Poaceae evolution and supports new strategies to enhance forage quality.</title>
        <authorList>
            <person name="Carballo J."/>
            <person name="Santos B.A.C.M."/>
            <person name="Zappacosta D."/>
            <person name="Garbus I."/>
            <person name="Selva J.P."/>
            <person name="Gallo C.A."/>
            <person name="Diaz A."/>
            <person name="Albertini E."/>
            <person name="Caccamo M."/>
            <person name="Echenique V."/>
        </authorList>
    </citation>
    <scope>NUCLEOTIDE SEQUENCE [LARGE SCALE GENOMIC DNA]</scope>
    <source>
        <strain evidence="3">cv. Victoria</strain>
        <tissue evidence="2">Leaf</tissue>
    </source>
</reference>
<evidence type="ECO:0000313" key="3">
    <source>
        <dbReference type="Proteomes" id="UP000324897"/>
    </source>
</evidence>
<dbReference type="InterPro" id="IPR036514">
    <property type="entry name" value="SGNH_hydro_sf"/>
</dbReference>
<sequence>MPLSRRSTASPRRRAAPRDRGRGSRYNHNTNKVKKLQGPNCQRTTPSTGANTAACTRPQPLHCVKCLCYGDHGKDIDCSADVVLRGYSGCNTRWAARVLERAVASIPRPVRAVTVFFGANDAALRDRASKLQHVPVAEYRDN</sequence>
<dbReference type="AlphaFoldDB" id="A0A5J9TPE6"/>
<gene>
    <name evidence="2" type="ORF">EJB05_46162</name>
</gene>
<proteinExistence type="predicted"/>
<dbReference type="SUPFAM" id="SSF52266">
    <property type="entry name" value="SGNH hydrolase"/>
    <property type="match status" value="1"/>
</dbReference>
<name>A0A5J9TPE6_9POAL</name>
<evidence type="ECO:0000313" key="2">
    <source>
        <dbReference type="EMBL" id="TVU12511.1"/>
    </source>
</evidence>
<accession>A0A5J9TPE6</accession>
<feature type="region of interest" description="Disordered" evidence="1">
    <location>
        <begin position="1"/>
        <end position="52"/>
    </location>
</feature>
<protein>
    <recommendedName>
        <fullName evidence="4">SGNH hydrolase-type esterase domain-containing protein</fullName>
    </recommendedName>
</protein>
<evidence type="ECO:0000256" key="1">
    <source>
        <dbReference type="SAM" id="MobiDB-lite"/>
    </source>
</evidence>
<dbReference type="PANTHER" id="PTHR14209:SF19">
    <property type="entry name" value="ISOAMYL ACETATE-HYDROLYZING ESTERASE 1 HOMOLOG"/>
    <property type="match status" value="1"/>
</dbReference>
<dbReference type="Gene3D" id="3.40.50.1110">
    <property type="entry name" value="SGNH hydrolase"/>
    <property type="match status" value="1"/>
</dbReference>
<feature type="compositionally biased region" description="Polar residues" evidence="1">
    <location>
        <begin position="39"/>
        <end position="52"/>
    </location>
</feature>
<dbReference type="Proteomes" id="UP000324897">
    <property type="component" value="Chromosome 3"/>
</dbReference>
<organism evidence="2 3">
    <name type="scientific">Eragrostis curvula</name>
    <name type="common">weeping love grass</name>
    <dbReference type="NCBI Taxonomy" id="38414"/>
    <lineage>
        <taxon>Eukaryota</taxon>
        <taxon>Viridiplantae</taxon>
        <taxon>Streptophyta</taxon>
        <taxon>Embryophyta</taxon>
        <taxon>Tracheophyta</taxon>
        <taxon>Spermatophyta</taxon>
        <taxon>Magnoliopsida</taxon>
        <taxon>Liliopsida</taxon>
        <taxon>Poales</taxon>
        <taxon>Poaceae</taxon>
        <taxon>PACMAD clade</taxon>
        <taxon>Chloridoideae</taxon>
        <taxon>Eragrostideae</taxon>
        <taxon>Eragrostidinae</taxon>
        <taxon>Eragrostis</taxon>
    </lineage>
</organism>
<evidence type="ECO:0008006" key="4">
    <source>
        <dbReference type="Google" id="ProtNLM"/>
    </source>
</evidence>
<feature type="compositionally biased region" description="Low complexity" evidence="1">
    <location>
        <begin position="1"/>
        <end position="10"/>
    </location>
</feature>
<dbReference type="Gramene" id="TVU12511">
    <property type="protein sequence ID" value="TVU12511"/>
    <property type="gene ID" value="EJB05_46162"/>
</dbReference>
<feature type="non-terminal residue" evidence="2">
    <location>
        <position position="1"/>
    </location>
</feature>
<dbReference type="EMBL" id="RWGY01000039">
    <property type="protein sequence ID" value="TVU12511.1"/>
    <property type="molecule type" value="Genomic_DNA"/>
</dbReference>
<keyword evidence="3" id="KW-1185">Reference proteome</keyword>
<dbReference type="InterPro" id="IPR045136">
    <property type="entry name" value="Iah1-like"/>
</dbReference>
<comment type="caution">
    <text evidence="2">The sequence shown here is derived from an EMBL/GenBank/DDBJ whole genome shotgun (WGS) entry which is preliminary data.</text>
</comment>